<dbReference type="AlphaFoldDB" id="U3A3H8"/>
<keyword evidence="1" id="KW-0812">Transmembrane</keyword>
<comment type="caution">
    <text evidence="2">The sequence shown here is derived from an EMBL/GenBank/DDBJ whole genome shotgun (WGS) entry which is preliminary data.</text>
</comment>
<protein>
    <submittedName>
        <fullName evidence="2">Uncharacterized protein</fullName>
    </submittedName>
</protein>
<keyword evidence="1" id="KW-1133">Transmembrane helix</keyword>
<gene>
    <name evidence="2" type="ORF">MBEHAL_0964</name>
</gene>
<evidence type="ECO:0000256" key="1">
    <source>
        <dbReference type="SAM" id="Phobius"/>
    </source>
</evidence>
<dbReference type="EMBL" id="BATA01000017">
    <property type="protein sequence ID" value="GAD52204.1"/>
    <property type="molecule type" value="Genomic_DNA"/>
</dbReference>
<feature type="transmembrane region" description="Helical" evidence="1">
    <location>
        <begin position="35"/>
        <end position="56"/>
    </location>
</feature>
<evidence type="ECO:0000313" key="2">
    <source>
        <dbReference type="EMBL" id="GAD52204.1"/>
    </source>
</evidence>
<organism evidence="2 3">
    <name type="scientific">Halarchaeum acidiphilum MH1-52-1</name>
    <dbReference type="NCBI Taxonomy" id="1261545"/>
    <lineage>
        <taxon>Archaea</taxon>
        <taxon>Methanobacteriati</taxon>
        <taxon>Methanobacteriota</taxon>
        <taxon>Stenosarchaea group</taxon>
        <taxon>Halobacteria</taxon>
        <taxon>Halobacteriales</taxon>
        <taxon>Halobacteriaceae</taxon>
    </lineage>
</organism>
<sequence>MAADDPVVLVSLLWGVLGIAAGAHAATHERNGPFWFLAVALTGVFGAAVYAFLVLVGRDDADAVDVDEPVTMTEGN</sequence>
<proteinExistence type="predicted"/>
<name>U3A3H8_9EURY</name>
<dbReference type="OrthoDB" id="380036at2157"/>
<dbReference type="RefSeq" id="WP_020221635.1">
    <property type="nucleotide sequence ID" value="NZ_BANO01000082.1"/>
</dbReference>
<dbReference type="Proteomes" id="UP000016986">
    <property type="component" value="Unassembled WGS sequence"/>
</dbReference>
<reference evidence="2 3" key="1">
    <citation type="submission" date="2013-09" db="EMBL/GenBank/DDBJ databases">
        <title>Whole genome sequencing of Halarchaeum acidiphilum strain MH1-52-1.</title>
        <authorList>
            <person name="Shimane Y."/>
            <person name="Minegishi H."/>
            <person name="Nishi S."/>
            <person name="Echigo A."/>
            <person name="Shuto A."/>
            <person name="Konishi M."/>
            <person name="Ito T."/>
            <person name="Ohkuma M."/>
            <person name="Ohta Y."/>
            <person name="Nagano Y."/>
            <person name="Tsubouchi T."/>
            <person name="Mori K."/>
            <person name="Usui K."/>
            <person name="Kamekura M."/>
            <person name="Usami R."/>
            <person name="Takaki Y."/>
            <person name="Hatada Y."/>
        </authorList>
    </citation>
    <scope>NUCLEOTIDE SEQUENCE [LARGE SCALE GENOMIC DNA]</scope>
    <source>
        <strain evidence="2 3">JCM 16109</strain>
    </source>
</reference>
<keyword evidence="1" id="KW-0472">Membrane</keyword>
<keyword evidence="3" id="KW-1185">Reference proteome</keyword>
<evidence type="ECO:0000313" key="3">
    <source>
        <dbReference type="Proteomes" id="UP000016986"/>
    </source>
</evidence>
<accession>U3A3H8</accession>